<feature type="domain" description="DUF112" evidence="2">
    <location>
        <begin position="21"/>
        <end position="441"/>
    </location>
</feature>
<evidence type="ECO:0000259" key="2">
    <source>
        <dbReference type="Pfam" id="PF01970"/>
    </source>
</evidence>
<dbReference type="PANTHER" id="PTHR35342:SF1">
    <property type="entry name" value="BLR4373 PROTEIN"/>
    <property type="match status" value="1"/>
</dbReference>
<name>A0A433X488_9HYPH</name>
<dbReference type="InterPro" id="IPR002823">
    <property type="entry name" value="DUF112_TM"/>
</dbReference>
<keyword evidence="1" id="KW-0812">Transmembrane</keyword>
<feature type="transmembrane region" description="Helical" evidence="1">
    <location>
        <begin position="148"/>
        <end position="164"/>
    </location>
</feature>
<feature type="transmembrane region" description="Helical" evidence="1">
    <location>
        <begin position="357"/>
        <end position="380"/>
    </location>
</feature>
<evidence type="ECO:0000256" key="1">
    <source>
        <dbReference type="SAM" id="Phobius"/>
    </source>
</evidence>
<protein>
    <submittedName>
        <fullName evidence="3">Tricarboxylate transporter</fullName>
    </submittedName>
</protein>
<feature type="transmembrane region" description="Helical" evidence="1">
    <location>
        <begin position="170"/>
        <end position="189"/>
    </location>
</feature>
<feature type="transmembrane region" description="Helical" evidence="1">
    <location>
        <begin position="321"/>
        <end position="345"/>
    </location>
</feature>
<comment type="caution">
    <text evidence="3">The sequence shown here is derived from an EMBL/GenBank/DDBJ whole genome shotgun (WGS) entry which is preliminary data.</text>
</comment>
<feature type="transmembrane region" description="Helical" evidence="1">
    <location>
        <begin position="201"/>
        <end position="221"/>
    </location>
</feature>
<feature type="transmembrane region" description="Helical" evidence="1">
    <location>
        <begin position="116"/>
        <end position="136"/>
    </location>
</feature>
<evidence type="ECO:0000313" key="4">
    <source>
        <dbReference type="Proteomes" id="UP000281547"/>
    </source>
</evidence>
<proteinExistence type="predicted"/>
<keyword evidence="4" id="KW-1185">Reference proteome</keyword>
<dbReference type="RefSeq" id="WP_127189585.1">
    <property type="nucleotide sequence ID" value="NZ_RZNJ01000006.1"/>
</dbReference>
<feature type="transmembrane region" description="Helical" evidence="1">
    <location>
        <begin position="416"/>
        <end position="445"/>
    </location>
</feature>
<dbReference type="AlphaFoldDB" id="A0A433X488"/>
<gene>
    <name evidence="3" type="ORF">EMQ25_15850</name>
</gene>
<accession>A0A433X488</accession>
<dbReference type="PANTHER" id="PTHR35342">
    <property type="entry name" value="TRICARBOXYLIC TRANSPORT PROTEIN"/>
    <property type="match status" value="1"/>
</dbReference>
<evidence type="ECO:0000313" key="3">
    <source>
        <dbReference type="EMBL" id="RUT28861.1"/>
    </source>
</evidence>
<feature type="transmembrane region" description="Helical" evidence="1">
    <location>
        <begin position="62"/>
        <end position="83"/>
    </location>
</feature>
<organism evidence="3 4">
    <name type="scientific">Arsenicitalea aurantiaca</name>
    <dbReference type="NCBI Taxonomy" id="1783274"/>
    <lineage>
        <taxon>Bacteria</taxon>
        <taxon>Pseudomonadati</taxon>
        <taxon>Pseudomonadota</taxon>
        <taxon>Alphaproteobacteria</taxon>
        <taxon>Hyphomicrobiales</taxon>
        <taxon>Devosiaceae</taxon>
        <taxon>Arsenicitalea</taxon>
    </lineage>
</organism>
<dbReference type="OrthoDB" id="7912266at2"/>
<dbReference type="EMBL" id="RZNJ01000006">
    <property type="protein sequence ID" value="RUT28861.1"/>
    <property type="molecule type" value="Genomic_DNA"/>
</dbReference>
<dbReference type="Pfam" id="PF01970">
    <property type="entry name" value="TctA"/>
    <property type="match status" value="1"/>
</dbReference>
<feature type="transmembrane region" description="Helical" evidence="1">
    <location>
        <begin position="466"/>
        <end position="492"/>
    </location>
</feature>
<keyword evidence="1" id="KW-0472">Membrane</keyword>
<dbReference type="PRINTS" id="PR00173">
    <property type="entry name" value="EDTRNSPORT"/>
</dbReference>
<feature type="transmembrane region" description="Helical" evidence="1">
    <location>
        <begin position="20"/>
        <end position="50"/>
    </location>
</feature>
<feature type="transmembrane region" description="Helical" evidence="1">
    <location>
        <begin position="387"/>
        <end position="410"/>
    </location>
</feature>
<sequence length="502" mass="51827">MLETLQALISGFGTALLPNNLLAALIGSVLGIVIGAIPGLGSVTAIALLLPLTFGLDPTTAIIMLAAVYFGCMFGGAYSAILLNIPGDAPAVMTAMDGYPMSRDGRGGKALFAANYASFIGGTIGIVILTFTGPLLADFGLRFGPAETGLLILVALTSIGWLLGTNVLKGLAATAVGIMLATIGIGTTFGQPRFTLDSIYLLNGINFIPLVIGMFGFAQLLEMMAARTTQPVARPQLGLRDSLPGAGDLRALLPVSVRSGFLGTLTGVVPGAGATTGSFFAYILERRVGRNREQMGKGAAEGVAAAESGNNSAAVGSFAPLLSLGIPGSGTSAILLGGLMMWGLQPGPLLFQNQPDFVWGLISSMYIGNVMAVIAAFLIIPFLMRILWVPTGILVPIVGVVCIVAAYSVSGSMFEVWMMIGVGVVAYLMGRAGYPAAPLLLAFVLTPRLETSIRQAFDISNGSLGIFVSSPIAIALLGVLVLILLALVWPLLSKRKPAENPL</sequence>
<dbReference type="Proteomes" id="UP000281547">
    <property type="component" value="Unassembled WGS sequence"/>
</dbReference>
<keyword evidence="1" id="KW-1133">Transmembrane helix</keyword>
<reference evidence="3 4" key="1">
    <citation type="journal article" date="2016" name="Int. J. Syst. Evol. Microbiol.">
        <title>Arsenicitalea aurantiaca gen. nov., sp. nov., a new member of the family Hyphomicrobiaceae, isolated from high-arsenic sediment.</title>
        <authorList>
            <person name="Mu Y."/>
            <person name="Zhou L."/>
            <person name="Zeng X.C."/>
            <person name="Liu L."/>
            <person name="Pan Y."/>
            <person name="Chen X."/>
            <person name="Wang J."/>
            <person name="Li S."/>
            <person name="Li W.J."/>
            <person name="Wang Y."/>
        </authorList>
    </citation>
    <scope>NUCLEOTIDE SEQUENCE [LARGE SCALE GENOMIC DNA]</scope>
    <source>
        <strain evidence="3 4">42-50</strain>
    </source>
</reference>